<comment type="caution">
    <text evidence="1">The sequence shown here is derived from an EMBL/GenBank/DDBJ whole genome shotgun (WGS) entry which is preliminary data.</text>
</comment>
<evidence type="ECO:0000313" key="2">
    <source>
        <dbReference type="Proteomes" id="UP000468581"/>
    </source>
</evidence>
<dbReference type="Pfam" id="PF08713">
    <property type="entry name" value="DNA_alkylation"/>
    <property type="match status" value="1"/>
</dbReference>
<dbReference type="RefSeq" id="WP_163605441.1">
    <property type="nucleotide sequence ID" value="NZ_JAABOO010000001.1"/>
</dbReference>
<dbReference type="SUPFAM" id="SSF48371">
    <property type="entry name" value="ARM repeat"/>
    <property type="match status" value="1"/>
</dbReference>
<dbReference type="EMBL" id="JAABOO010000001">
    <property type="protein sequence ID" value="NER12416.1"/>
    <property type="molecule type" value="Genomic_DNA"/>
</dbReference>
<name>A0A6P0UPV8_9FLAO</name>
<gene>
    <name evidence="1" type="ORF">GWK08_03105</name>
</gene>
<proteinExistence type="predicted"/>
<evidence type="ECO:0000313" key="1">
    <source>
        <dbReference type="EMBL" id="NER12416.1"/>
    </source>
</evidence>
<dbReference type="Proteomes" id="UP000468581">
    <property type="component" value="Unassembled WGS sequence"/>
</dbReference>
<reference evidence="1 2" key="1">
    <citation type="submission" date="2020-01" db="EMBL/GenBank/DDBJ databases">
        <title>Leptobacterium flavescens.</title>
        <authorList>
            <person name="Wang G."/>
        </authorList>
    </citation>
    <scope>NUCLEOTIDE SEQUENCE [LARGE SCALE GENOMIC DNA]</scope>
    <source>
        <strain evidence="1 2">KCTC 22160</strain>
    </source>
</reference>
<organism evidence="1 2">
    <name type="scientific">Leptobacterium flavescens</name>
    <dbReference type="NCBI Taxonomy" id="472055"/>
    <lineage>
        <taxon>Bacteria</taxon>
        <taxon>Pseudomonadati</taxon>
        <taxon>Bacteroidota</taxon>
        <taxon>Flavobacteriia</taxon>
        <taxon>Flavobacteriales</taxon>
        <taxon>Flavobacteriaceae</taxon>
        <taxon>Leptobacterium</taxon>
    </lineage>
</organism>
<dbReference type="AlphaFoldDB" id="A0A6P0UPV8"/>
<dbReference type="InterPro" id="IPR016024">
    <property type="entry name" value="ARM-type_fold"/>
</dbReference>
<dbReference type="PANTHER" id="PTHR34070">
    <property type="entry name" value="ARMADILLO-TYPE FOLD"/>
    <property type="match status" value="1"/>
</dbReference>
<sequence>MRIITRKGEITEEVRKCFQAYNENNSLQCCVDTLNSYLLQHKVKFPLLEFCGTTFFENLPEDQQIPFCDQIAALGTIGGNVIIGIILQKRLPNHFEESIEKATEYIIQGAEWYVCDIIGERVFGYSLLNEPYRTLLELKRLSVHENNWVVRSLGPACHYAIKKGLGKEEVKPVFEILLSMANRKDQQIRQGIGWAAKTTAKFHPDIIETYQKEIQNKRVVSSWFRTKVRIGLERYEYVNRNRS</sequence>
<accession>A0A6P0UPV8</accession>
<protein>
    <submittedName>
        <fullName evidence="1">DNA alkylation repair protein</fullName>
    </submittedName>
</protein>
<keyword evidence="2" id="KW-1185">Reference proteome</keyword>
<dbReference type="PANTHER" id="PTHR34070:SF1">
    <property type="entry name" value="DNA ALKYLATION REPAIR PROTEIN"/>
    <property type="match status" value="1"/>
</dbReference>
<dbReference type="Gene3D" id="1.25.10.90">
    <property type="match status" value="1"/>
</dbReference>
<dbReference type="InterPro" id="IPR014825">
    <property type="entry name" value="DNA_alkylation"/>
</dbReference>